<feature type="domain" description="Helicase Helix-turn-helix" evidence="1">
    <location>
        <begin position="258"/>
        <end position="344"/>
    </location>
</feature>
<dbReference type="RefSeq" id="WP_213123705.1">
    <property type="nucleotide sequence ID" value="NZ_JAGYPG010000001.1"/>
</dbReference>
<gene>
    <name evidence="2" type="ORF">KHA97_05530</name>
</gene>
<sequence length="351" mass="41037">MTFLHALILRCLDTINGDRTIYSIYHLLAGKKSSQTIQDAHLYKLSPLFKTMPGLGRRQFELNIEELHEKSYISFLEDTTKCKVTEEGNKSYSLFFQETKNFNYIDGWKYQDTSIQFWKRLTLLIQALSHLNHSVNRYFPIQRDEEVLGWVRDFFRNDHGNRLCISKDLYSEMQSIFSNDFPEDPYFIVARLSGFELIGLTQKQIADNVGLEEIESYFRFLNGLHYLIQTVISEKKRYPFLFTLVSDIYKPLPLTKSTVHTYKLLQQDLTITQIAELRKLKQGTVEDHIIEIALLDPEFSIKPFVENRQAAAILETAKQLGHKKLKPIKEKVKDSSYFQIRLVLAKAGEKM</sequence>
<reference evidence="2 3" key="1">
    <citation type="submission" date="2021-05" db="EMBL/GenBank/DDBJ databases">
        <title>Novel Bacillus species.</title>
        <authorList>
            <person name="Liu G."/>
        </authorList>
    </citation>
    <scope>NUCLEOTIDE SEQUENCE [LARGE SCALE GENOMIC DNA]</scope>
    <source>
        <strain evidence="3">FJAT-49780</strain>
    </source>
</reference>
<dbReference type="InterPro" id="IPR029491">
    <property type="entry name" value="Helicase_HTH"/>
</dbReference>
<evidence type="ECO:0000259" key="1">
    <source>
        <dbReference type="Pfam" id="PF14493"/>
    </source>
</evidence>
<organism evidence="2 3">
    <name type="scientific">Lederbergia citri</name>
    <dbReference type="NCBI Taxonomy" id="2833580"/>
    <lineage>
        <taxon>Bacteria</taxon>
        <taxon>Bacillati</taxon>
        <taxon>Bacillota</taxon>
        <taxon>Bacilli</taxon>
        <taxon>Bacillales</taxon>
        <taxon>Bacillaceae</taxon>
        <taxon>Lederbergia</taxon>
    </lineage>
</organism>
<evidence type="ECO:0000313" key="2">
    <source>
        <dbReference type="EMBL" id="MBS4194532.1"/>
    </source>
</evidence>
<dbReference type="Pfam" id="PF14493">
    <property type="entry name" value="HTH_40"/>
    <property type="match status" value="1"/>
</dbReference>
<evidence type="ECO:0000313" key="3">
    <source>
        <dbReference type="Proteomes" id="UP000681414"/>
    </source>
</evidence>
<comment type="caution">
    <text evidence="2">The sequence shown here is derived from an EMBL/GenBank/DDBJ whole genome shotgun (WGS) entry which is preliminary data.</text>
</comment>
<name>A0A942TDK8_9BACI</name>
<dbReference type="AlphaFoldDB" id="A0A942TDK8"/>
<dbReference type="EMBL" id="JAGYPG010000001">
    <property type="protein sequence ID" value="MBS4194532.1"/>
    <property type="molecule type" value="Genomic_DNA"/>
</dbReference>
<dbReference type="InterPro" id="IPR008308">
    <property type="entry name" value="YpbB-like"/>
</dbReference>
<accession>A0A942TDK8</accession>
<proteinExistence type="predicted"/>
<dbReference type="PIRSF" id="PIRSF021350">
    <property type="entry name" value="UCP021350"/>
    <property type="match status" value="1"/>
</dbReference>
<dbReference type="Proteomes" id="UP000681414">
    <property type="component" value="Unassembled WGS sequence"/>
</dbReference>
<keyword evidence="3" id="KW-1185">Reference proteome</keyword>
<protein>
    <submittedName>
        <fullName evidence="2">Helix-turn-helix domain-containing protein</fullName>
    </submittedName>
</protein>